<evidence type="ECO:0000259" key="4">
    <source>
        <dbReference type="PROSITE" id="PS50949"/>
    </source>
</evidence>
<evidence type="ECO:0000256" key="2">
    <source>
        <dbReference type="ARBA" id="ARBA00023125"/>
    </source>
</evidence>
<name>A0A087CEA6_9BIFI</name>
<dbReference type="CDD" id="cd07377">
    <property type="entry name" value="WHTH_GntR"/>
    <property type="match status" value="1"/>
</dbReference>
<keyword evidence="2" id="KW-0238">DNA-binding</keyword>
<dbReference type="InterPro" id="IPR036388">
    <property type="entry name" value="WH-like_DNA-bd_sf"/>
</dbReference>
<keyword evidence="1" id="KW-0805">Transcription regulation</keyword>
<protein>
    <submittedName>
        <fullName evidence="5">GntR family transcriptional regulator</fullName>
    </submittedName>
</protein>
<dbReference type="GeneID" id="98299122"/>
<dbReference type="Pfam" id="PF00392">
    <property type="entry name" value="GntR"/>
    <property type="match status" value="1"/>
</dbReference>
<dbReference type="PROSITE" id="PS50949">
    <property type="entry name" value="HTH_GNTR"/>
    <property type="match status" value="1"/>
</dbReference>
<keyword evidence="6" id="KW-1185">Reference proteome</keyword>
<organism evidence="5 6">
    <name type="scientific">Bifidobacterium psychraerophilum</name>
    <dbReference type="NCBI Taxonomy" id="218140"/>
    <lineage>
        <taxon>Bacteria</taxon>
        <taxon>Bacillati</taxon>
        <taxon>Actinomycetota</taxon>
        <taxon>Actinomycetes</taxon>
        <taxon>Bifidobacteriales</taxon>
        <taxon>Bifidobacteriaceae</taxon>
        <taxon>Bifidobacterium</taxon>
    </lineage>
</organism>
<dbReference type="Pfam" id="PF07729">
    <property type="entry name" value="FCD"/>
    <property type="match status" value="1"/>
</dbReference>
<dbReference type="STRING" id="218140.BPSY_2018"/>
<evidence type="ECO:0000256" key="1">
    <source>
        <dbReference type="ARBA" id="ARBA00023015"/>
    </source>
</evidence>
<proteinExistence type="predicted"/>
<evidence type="ECO:0000256" key="3">
    <source>
        <dbReference type="ARBA" id="ARBA00023163"/>
    </source>
</evidence>
<accession>A0A087CEA6</accession>
<dbReference type="SUPFAM" id="SSF48008">
    <property type="entry name" value="GntR ligand-binding domain-like"/>
    <property type="match status" value="1"/>
</dbReference>
<dbReference type="SMART" id="SM00895">
    <property type="entry name" value="FCD"/>
    <property type="match status" value="1"/>
</dbReference>
<dbReference type="SMART" id="SM00345">
    <property type="entry name" value="HTH_GNTR"/>
    <property type="match status" value="1"/>
</dbReference>
<keyword evidence="3" id="KW-0804">Transcription</keyword>
<dbReference type="InterPro" id="IPR008920">
    <property type="entry name" value="TF_FadR/GntR_C"/>
</dbReference>
<feature type="domain" description="HTH gntR-type" evidence="4">
    <location>
        <begin position="1"/>
        <end position="63"/>
    </location>
</feature>
<gene>
    <name evidence="5" type="ORF">BPSY_2018</name>
</gene>
<dbReference type="InterPro" id="IPR011711">
    <property type="entry name" value="GntR_C"/>
</dbReference>
<dbReference type="InterPro" id="IPR036390">
    <property type="entry name" value="WH_DNA-bd_sf"/>
</dbReference>
<dbReference type="Gene3D" id="1.20.120.530">
    <property type="entry name" value="GntR ligand-binding domain-like"/>
    <property type="match status" value="1"/>
</dbReference>
<sequence length="207" mass="23340">MAYRWLHKQILMNHFEPGQALVTRALAAELHISTTPVRDALKRLESEGLVWVKPRSGCIVAPITFKLLNDILWVREATSPACARLATIRATDEELEQLGAFAEGRYADASNVELVMSASHRFHSEVARLTQNDYFIRITDQTLEEIDRIFSYCGHDPLSPQPPLDDHLKLVEAMKERDAEKAASIATLHLKHTRSVTLDLVMQSGKL</sequence>
<comment type="caution">
    <text evidence="5">The sequence shown here is derived from an EMBL/GenBank/DDBJ whole genome shotgun (WGS) entry which is preliminary data.</text>
</comment>
<dbReference type="GO" id="GO:0003700">
    <property type="term" value="F:DNA-binding transcription factor activity"/>
    <property type="evidence" value="ECO:0007669"/>
    <property type="project" value="InterPro"/>
</dbReference>
<evidence type="ECO:0000313" key="5">
    <source>
        <dbReference type="EMBL" id="KFI81606.1"/>
    </source>
</evidence>
<dbReference type="Gene3D" id="1.10.10.10">
    <property type="entry name" value="Winged helix-like DNA-binding domain superfamily/Winged helix DNA-binding domain"/>
    <property type="match status" value="1"/>
</dbReference>
<reference evidence="5 6" key="1">
    <citation type="submission" date="2014-03" db="EMBL/GenBank/DDBJ databases">
        <title>Genomics of Bifidobacteria.</title>
        <authorList>
            <person name="Ventura M."/>
            <person name="Milani C."/>
            <person name="Lugli G.A."/>
        </authorList>
    </citation>
    <scope>NUCLEOTIDE SEQUENCE [LARGE SCALE GENOMIC DNA]</scope>
    <source>
        <strain evidence="5 6">LMG 21775</strain>
    </source>
</reference>
<dbReference type="EMBL" id="JGZI01000010">
    <property type="protein sequence ID" value="KFI81606.1"/>
    <property type="molecule type" value="Genomic_DNA"/>
</dbReference>
<dbReference type="GO" id="GO:0003677">
    <property type="term" value="F:DNA binding"/>
    <property type="evidence" value="ECO:0007669"/>
    <property type="project" value="UniProtKB-KW"/>
</dbReference>
<dbReference type="PANTHER" id="PTHR43537">
    <property type="entry name" value="TRANSCRIPTIONAL REGULATOR, GNTR FAMILY"/>
    <property type="match status" value="1"/>
</dbReference>
<dbReference type="Proteomes" id="UP000029050">
    <property type="component" value="Unassembled WGS sequence"/>
</dbReference>
<dbReference type="InterPro" id="IPR000524">
    <property type="entry name" value="Tscrpt_reg_HTH_GntR"/>
</dbReference>
<dbReference type="PANTHER" id="PTHR43537:SF24">
    <property type="entry name" value="GLUCONATE OPERON TRANSCRIPTIONAL REPRESSOR"/>
    <property type="match status" value="1"/>
</dbReference>
<evidence type="ECO:0000313" key="6">
    <source>
        <dbReference type="Proteomes" id="UP000029050"/>
    </source>
</evidence>
<dbReference type="eggNOG" id="COG1802">
    <property type="taxonomic scope" value="Bacteria"/>
</dbReference>
<dbReference type="SUPFAM" id="SSF46785">
    <property type="entry name" value="Winged helix' DNA-binding domain"/>
    <property type="match status" value="1"/>
</dbReference>
<dbReference type="RefSeq" id="WP_274518469.1">
    <property type="nucleotide sequence ID" value="NZ_JGZI01000010.1"/>
</dbReference>
<dbReference type="AlphaFoldDB" id="A0A087CEA6"/>